<name>A0AAD5YTP9_9AGAR</name>
<feature type="transmembrane region" description="Helical" evidence="3">
    <location>
        <begin position="239"/>
        <end position="258"/>
    </location>
</feature>
<feature type="transmembrane region" description="Helical" evidence="3">
    <location>
        <begin position="279"/>
        <end position="299"/>
    </location>
</feature>
<dbReference type="PANTHER" id="PTHR31082">
    <property type="entry name" value="PHEROMONE-REGULATED MEMBRANE PROTEIN 10"/>
    <property type="match status" value="1"/>
</dbReference>
<feature type="transmembrane region" description="Helical" evidence="3">
    <location>
        <begin position="819"/>
        <end position="842"/>
    </location>
</feature>
<feature type="transmembrane region" description="Helical" evidence="3">
    <location>
        <begin position="1024"/>
        <end position="1049"/>
    </location>
</feature>
<dbReference type="AlphaFoldDB" id="A0AAD5YTP9"/>
<feature type="transmembrane region" description="Helical" evidence="3">
    <location>
        <begin position="969"/>
        <end position="986"/>
    </location>
</feature>
<organism evidence="6 7">
    <name type="scientific">Leucocoprinus birnbaumii</name>
    <dbReference type="NCBI Taxonomy" id="56174"/>
    <lineage>
        <taxon>Eukaryota</taxon>
        <taxon>Fungi</taxon>
        <taxon>Dikarya</taxon>
        <taxon>Basidiomycota</taxon>
        <taxon>Agaricomycotina</taxon>
        <taxon>Agaricomycetes</taxon>
        <taxon>Agaricomycetidae</taxon>
        <taxon>Agaricales</taxon>
        <taxon>Agaricineae</taxon>
        <taxon>Agaricaceae</taxon>
        <taxon>Leucocoprinus</taxon>
    </lineage>
</organism>
<feature type="region of interest" description="Disordered" evidence="2">
    <location>
        <begin position="404"/>
        <end position="465"/>
    </location>
</feature>
<feature type="transmembrane region" description="Helical" evidence="3">
    <location>
        <begin position="913"/>
        <end position="932"/>
    </location>
</feature>
<feature type="compositionally biased region" description="Low complexity" evidence="2">
    <location>
        <begin position="421"/>
        <end position="432"/>
    </location>
</feature>
<feature type="region of interest" description="Disordered" evidence="2">
    <location>
        <begin position="499"/>
        <end position="554"/>
    </location>
</feature>
<feature type="domain" description="DUF6534" evidence="5">
    <location>
        <begin position="244"/>
        <end position="329"/>
    </location>
</feature>
<evidence type="ECO:0008006" key="8">
    <source>
        <dbReference type="Google" id="ProtNLM"/>
    </source>
</evidence>
<keyword evidence="3" id="KW-0472">Membrane</keyword>
<dbReference type="Pfam" id="PF20152">
    <property type="entry name" value="DUF6534"/>
    <property type="match status" value="1"/>
</dbReference>
<gene>
    <name evidence="6" type="ORF">NP233_g2482</name>
</gene>
<dbReference type="PANTHER" id="PTHR31082:SF4">
    <property type="entry name" value="PHEROMONE-REGULATED MEMBRANE PROTEIN 10"/>
    <property type="match status" value="1"/>
</dbReference>
<comment type="similarity">
    <text evidence="1">Belongs to the ThrE exporter (TC 2.A.79) family.</text>
</comment>
<dbReference type="GO" id="GO:0022857">
    <property type="term" value="F:transmembrane transporter activity"/>
    <property type="evidence" value="ECO:0007669"/>
    <property type="project" value="InterPro"/>
</dbReference>
<reference evidence="6" key="1">
    <citation type="submission" date="2022-07" db="EMBL/GenBank/DDBJ databases">
        <title>Genome Sequence of Leucocoprinus birnbaumii.</title>
        <authorList>
            <person name="Buettner E."/>
        </authorList>
    </citation>
    <scope>NUCLEOTIDE SEQUENCE</scope>
    <source>
        <strain evidence="6">VT141</strain>
    </source>
</reference>
<feature type="transmembrane region" description="Helical" evidence="3">
    <location>
        <begin position="785"/>
        <end position="807"/>
    </location>
</feature>
<dbReference type="Proteomes" id="UP001213000">
    <property type="component" value="Unassembled WGS sequence"/>
</dbReference>
<feature type="compositionally biased region" description="Polar residues" evidence="2">
    <location>
        <begin position="448"/>
        <end position="460"/>
    </location>
</feature>
<evidence type="ECO:0000256" key="3">
    <source>
        <dbReference type="SAM" id="Phobius"/>
    </source>
</evidence>
<comment type="caution">
    <text evidence="6">The sequence shown here is derived from an EMBL/GenBank/DDBJ whole genome shotgun (WGS) entry which is preliminary data.</text>
</comment>
<feature type="transmembrane region" description="Helical" evidence="3">
    <location>
        <begin position="126"/>
        <end position="147"/>
    </location>
</feature>
<evidence type="ECO:0000313" key="7">
    <source>
        <dbReference type="Proteomes" id="UP001213000"/>
    </source>
</evidence>
<feature type="transmembrane region" description="Helical" evidence="3">
    <location>
        <begin position="197"/>
        <end position="219"/>
    </location>
</feature>
<feature type="transmembrane region" description="Helical" evidence="3">
    <location>
        <begin position="167"/>
        <end position="185"/>
    </location>
</feature>
<feature type="transmembrane region" description="Helical" evidence="3">
    <location>
        <begin position="944"/>
        <end position="963"/>
    </location>
</feature>
<protein>
    <recommendedName>
        <fullName evidence="8">Threonine/serine exporter-like N-terminal domain-containing protein</fullName>
    </recommendedName>
</protein>
<dbReference type="EMBL" id="JANIEX010000106">
    <property type="protein sequence ID" value="KAJ3573351.1"/>
    <property type="molecule type" value="Genomic_DNA"/>
</dbReference>
<feature type="transmembrane region" description="Helical" evidence="3">
    <location>
        <begin position="92"/>
        <end position="114"/>
    </location>
</feature>
<feature type="transmembrane region" description="Helical" evidence="3">
    <location>
        <begin position="993"/>
        <end position="1012"/>
    </location>
</feature>
<evidence type="ECO:0000313" key="6">
    <source>
        <dbReference type="EMBL" id="KAJ3573351.1"/>
    </source>
</evidence>
<feature type="domain" description="Threonine/serine exporter-like N-terminal" evidence="4">
    <location>
        <begin position="596"/>
        <end position="838"/>
    </location>
</feature>
<feature type="compositionally biased region" description="Polar residues" evidence="2">
    <location>
        <begin position="499"/>
        <end position="509"/>
    </location>
</feature>
<keyword evidence="3" id="KW-1133">Transmembrane helix</keyword>
<dbReference type="InterPro" id="IPR051361">
    <property type="entry name" value="ThrE/Ser_Exporter"/>
</dbReference>
<evidence type="ECO:0000259" key="4">
    <source>
        <dbReference type="Pfam" id="PF06738"/>
    </source>
</evidence>
<evidence type="ECO:0000256" key="1">
    <source>
        <dbReference type="ARBA" id="ARBA00034125"/>
    </source>
</evidence>
<dbReference type="Pfam" id="PF06738">
    <property type="entry name" value="ThrE"/>
    <property type="match status" value="1"/>
</dbReference>
<sequence length="1060" mass="117205">MPASTTIVRLAFAQAFLGSWYEEMTRFSLEANGKLGHLYAPRKLRHDTVGPNVSDFSSSHFSFLLFSFTLKPTLTSTSSITMGVWDLVVGPLLMGIFINTYLYGLVTYQFIVYYTSKFNDALWIRAVVGTLFCVDTLHSCIAIFAAWETCVTNFANPAFFAKVSWTIPFTACATSVAALLSQGFLAHRVLILTKNKVLTGVIGLLSVLGFIFGFYAGIYSGVLSEVAHFGPLAPFVTCWLGFQTAADVLITGSLTWTLKNARTGFHKTDTIINRLIRGAIQTGLFASIFAIGDLFSFLFARQTYLYAMFAYPIGRIYTNTLLDTLNARNRFKKQKSTTVMDADSQNNTTAFRMTEQSRTDVNQSVHVKHEVITDASDRSMEERDEKYKVDDVYQPTATLIQNLCDEDLNKDTPSDRTLGGSSNNRNRFTFSSYQHPSEIPPPNDAAGSDQTRIPQMQGNNTERDEVPDRMVQNRTDRIMRRKGYLSGVKEWYASINNAESETNEKQPASISEGRPTRPRYLARGDSMYSFNSLGSDFEPDDEAREETRNVTGQGRADDLDELEKNTLRQLDYKTRRKHMMRIKIEYNVTSMINRQDFLIKLARALMTFGAPSHRIESQLTAAARILEVEAEFIHFPGVIICSFGDQELGTSETHFLKCGGRLSLGALHKVHQIYRDVVHDEISAKKAAASLDALLEAPPVYPVPFRCFLAFCLSALICPLAFGGSFVDMWIAGVSAFVLSVLQLCVATKSALYTNVFEITIAILVSFVARGLSAIRSQIFCYTAISSSGIIGILPGYLILISSLELASKNIVCGSVKMVYALIYTLFLGFGLQIGSDFYLLLDPAYRAQLEQVASSISNSISLSGTWVADNSSTVALPLIGTWTFNHNVSPTQYDVIDGCYRPKRFPWYLQPFPTWTSFIIVPMFSLLSSLANLQPFRSKQLPVMVIISCCSYASNKIANHYIFNRSDIVSAIGAFTVGLLGNIYSRKMGGTAFTSMVTGVLFLVPSGLSYAGGITANGNGIDIGGAMIAVTIGITVGLFMSQALVYTFGNRKNAAVFSF</sequence>
<dbReference type="InterPro" id="IPR010619">
    <property type="entry name" value="ThrE-like_N"/>
</dbReference>
<accession>A0AAD5YTP9</accession>
<feature type="transmembrane region" description="Helical" evidence="3">
    <location>
        <begin position="759"/>
        <end position="779"/>
    </location>
</feature>
<evidence type="ECO:0000259" key="5">
    <source>
        <dbReference type="Pfam" id="PF20152"/>
    </source>
</evidence>
<keyword evidence="7" id="KW-1185">Reference proteome</keyword>
<dbReference type="InterPro" id="IPR045339">
    <property type="entry name" value="DUF6534"/>
</dbReference>
<evidence type="ECO:0000256" key="2">
    <source>
        <dbReference type="SAM" id="MobiDB-lite"/>
    </source>
</evidence>
<keyword evidence="3" id="KW-0812">Transmembrane</keyword>
<proteinExistence type="inferred from homology"/>